<keyword evidence="2 6" id="KW-0812">Transmembrane</keyword>
<dbReference type="SUPFAM" id="SSF90123">
    <property type="entry name" value="ABC transporter transmembrane region"/>
    <property type="match status" value="1"/>
</dbReference>
<keyword evidence="3 6" id="KW-1133">Transmembrane helix</keyword>
<dbReference type="EMBL" id="KN728026">
    <property type="protein sequence ID" value="KIH64504.1"/>
    <property type="molecule type" value="Genomic_DNA"/>
</dbReference>
<feature type="transmembrane region" description="Helical" evidence="6">
    <location>
        <begin position="39"/>
        <end position="58"/>
    </location>
</feature>
<organism evidence="8 9">
    <name type="scientific">Ancylostoma duodenale</name>
    <dbReference type="NCBI Taxonomy" id="51022"/>
    <lineage>
        <taxon>Eukaryota</taxon>
        <taxon>Metazoa</taxon>
        <taxon>Ecdysozoa</taxon>
        <taxon>Nematoda</taxon>
        <taxon>Chromadorea</taxon>
        <taxon>Rhabditida</taxon>
        <taxon>Rhabditina</taxon>
        <taxon>Rhabditomorpha</taxon>
        <taxon>Strongyloidea</taxon>
        <taxon>Ancylostomatidae</taxon>
        <taxon>Ancylostomatinae</taxon>
        <taxon>Ancylostoma</taxon>
    </lineage>
</organism>
<dbReference type="Proteomes" id="UP000054047">
    <property type="component" value="Unassembled WGS sequence"/>
</dbReference>
<keyword evidence="9" id="KW-1185">Reference proteome</keyword>
<dbReference type="GO" id="GO:0140359">
    <property type="term" value="F:ABC-type transporter activity"/>
    <property type="evidence" value="ECO:0007669"/>
    <property type="project" value="InterPro"/>
</dbReference>
<feature type="region of interest" description="Disordered" evidence="5">
    <location>
        <begin position="1"/>
        <end position="20"/>
    </location>
</feature>
<reference evidence="8 9" key="1">
    <citation type="submission" date="2013-12" db="EMBL/GenBank/DDBJ databases">
        <title>Draft genome of the parsitic nematode Ancylostoma duodenale.</title>
        <authorList>
            <person name="Mitreva M."/>
        </authorList>
    </citation>
    <scope>NUCLEOTIDE SEQUENCE [LARGE SCALE GENOMIC DNA]</scope>
    <source>
        <strain evidence="8 9">Zhejiang</strain>
    </source>
</reference>
<name>A0A0C2GZ82_9BILA</name>
<dbReference type="Pfam" id="PF00664">
    <property type="entry name" value="ABC_membrane"/>
    <property type="match status" value="1"/>
</dbReference>
<feature type="transmembrane region" description="Helical" evidence="6">
    <location>
        <begin position="156"/>
        <end position="177"/>
    </location>
</feature>
<dbReference type="OrthoDB" id="5872295at2759"/>
<accession>A0A0C2GZ82</accession>
<sequence length="257" mass="28351">MTDGEKTKPGGANISEGNSEKEPVSYSELFRYATKRDKFYIASGFGLAIIAGAVLPLTSVAEGLFSNIYLTNGDHFLFAAASRNIVQRIRKEFVKAVLRQKAVWFEENNAGMITTQLTENITQIEDGIGDKMGMLVRGITTFVASAVLAFSYSWRITLICVGVGPVSTATMMFMAWLSSASMKKSMAISAEAGCVAEEAIMNAKTVAACNGQDHMVKKYERKRKDNLPFALRCSFITGFFEGFTYFQFYLFYSAGYL</sequence>
<evidence type="ECO:0000259" key="7">
    <source>
        <dbReference type="PROSITE" id="PS50929"/>
    </source>
</evidence>
<feature type="transmembrane region" description="Helical" evidence="6">
    <location>
        <begin position="229"/>
        <end position="252"/>
    </location>
</feature>
<dbReference type="Gene3D" id="1.20.1560.10">
    <property type="entry name" value="ABC transporter type 1, transmembrane domain"/>
    <property type="match status" value="2"/>
</dbReference>
<comment type="subcellular location">
    <subcellularLocation>
        <location evidence="1">Membrane</location>
        <topology evidence="1">Multi-pass membrane protein</topology>
    </subcellularLocation>
</comment>
<evidence type="ECO:0000313" key="9">
    <source>
        <dbReference type="Proteomes" id="UP000054047"/>
    </source>
</evidence>
<dbReference type="InterPro" id="IPR011527">
    <property type="entry name" value="ABC1_TM_dom"/>
</dbReference>
<evidence type="ECO:0000313" key="8">
    <source>
        <dbReference type="EMBL" id="KIH64504.1"/>
    </source>
</evidence>
<dbReference type="AlphaFoldDB" id="A0A0C2GZ82"/>
<evidence type="ECO:0000256" key="3">
    <source>
        <dbReference type="ARBA" id="ARBA00022989"/>
    </source>
</evidence>
<dbReference type="GO" id="GO:0005886">
    <property type="term" value="C:plasma membrane"/>
    <property type="evidence" value="ECO:0007669"/>
    <property type="project" value="TreeGrafter"/>
</dbReference>
<evidence type="ECO:0000256" key="6">
    <source>
        <dbReference type="SAM" id="Phobius"/>
    </source>
</evidence>
<dbReference type="CDD" id="cd18577">
    <property type="entry name" value="ABC_6TM_Pgp_ABCB1_D1_like"/>
    <property type="match status" value="1"/>
</dbReference>
<dbReference type="PANTHER" id="PTHR24222">
    <property type="entry name" value="ABC TRANSPORTER B FAMILY"/>
    <property type="match status" value="1"/>
</dbReference>
<dbReference type="InterPro" id="IPR039421">
    <property type="entry name" value="Type_1_exporter"/>
</dbReference>
<evidence type="ECO:0000256" key="4">
    <source>
        <dbReference type="ARBA" id="ARBA00023136"/>
    </source>
</evidence>
<dbReference type="InterPro" id="IPR036640">
    <property type="entry name" value="ABC1_TM_sf"/>
</dbReference>
<dbReference type="PROSITE" id="PS50929">
    <property type="entry name" value="ABC_TM1F"/>
    <property type="match status" value="1"/>
</dbReference>
<keyword evidence="4 6" id="KW-0472">Membrane</keyword>
<feature type="domain" description="ABC transmembrane type-1" evidence="7">
    <location>
        <begin position="76"/>
        <end position="257"/>
    </location>
</feature>
<dbReference type="GO" id="GO:0005524">
    <property type="term" value="F:ATP binding"/>
    <property type="evidence" value="ECO:0007669"/>
    <property type="project" value="InterPro"/>
</dbReference>
<gene>
    <name evidence="8" type="ORF">ANCDUO_05186</name>
</gene>
<dbReference type="PANTHER" id="PTHR24222:SF76">
    <property type="entry name" value="MYCOBACTIN IMPORT ATP-BINDING_PERMEASE PROTEIN IRTB"/>
    <property type="match status" value="1"/>
</dbReference>
<proteinExistence type="predicted"/>
<evidence type="ECO:0000256" key="5">
    <source>
        <dbReference type="SAM" id="MobiDB-lite"/>
    </source>
</evidence>
<evidence type="ECO:0000256" key="1">
    <source>
        <dbReference type="ARBA" id="ARBA00004141"/>
    </source>
</evidence>
<protein>
    <submittedName>
        <fullName evidence="8">ABC transporter transmembrane region</fullName>
    </submittedName>
</protein>
<evidence type="ECO:0000256" key="2">
    <source>
        <dbReference type="ARBA" id="ARBA00022692"/>
    </source>
</evidence>